<dbReference type="EMBL" id="CAJNOK010010545">
    <property type="protein sequence ID" value="CAF1118517.1"/>
    <property type="molecule type" value="Genomic_DNA"/>
</dbReference>
<accession>A0A815TWC5</accession>
<dbReference type="OrthoDB" id="426293at2759"/>
<organism evidence="3 6">
    <name type="scientific">Didymodactylos carnosus</name>
    <dbReference type="NCBI Taxonomy" id="1234261"/>
    <lineage>
        <taxon>Eukaryota</taxon>
        <taxon>Metazoa</taxon>
        <taxon>Spiralia</taxon>
        <taxon>Gnathifera</taxon>
        <taxon>Rotifera</taxon>
        <taxon>Eurotatoria</taxon>
        <taxon>Bdelloidea</taxon>
        <taxon>Philodinida</taxon>
        <taxon>Philodinidae</taxon>
        <taxon>Didymodactylos</taxon>
    </lineage>
</organism>
<dbReference type="Proteomes" id="UP000682733">
    <property type="component" value="Unassembled WGS sequence"/>
</dbReference>
<name>A0A815TWC5_9BILA</name>
<proteinExistence type="predicted"/>
<dbReference type="Proteomes" id="UP000663829">
    <property type="component" value="Unassembled WGS sequence"/>
</dbReference>
<dbReference type="InterPro" id="IPR002110">
    <property type="entry name" value="Ankyrin_rpt"/>
</dbReference>
<dbReference type="SMART" id="SM00248">
    <property type="entry name" value="ANK"/>
    <property type="match status" value="2"/>
</dbReference>
<dbReference type="AlphaFoldDB" id="A0A815TWC5"/>
<gene>
    <name evidence="3" type="ORF">GPM918_LOCUS36902</name>
    <name evidence="2" type="ORF">OVA965_LOCUS20065</name>
    <name evidence="5" type="ORF">SRO942_LOCUS37656</name>
    <name evidence="4" type="ORF">TMI583_LOCUS20333</name>
</gene>
<dbReference type="PROSITE" id="PS50297">
    <property type="entry name" value="ANK_REP_REGION"/>
    <property type="match status" value="1"/>
</dbReference>
<evidence type="ECO:0008006" key="7">
    <source>
        <dbReference type="Google" id="ProtNLM"/>
    </source>
</evidence>
<keyword evidence="6" id="KW-1185">Reference proteome</keyword>
<protein>
    <recommendedName>
        <fullName evidence="7">Ankyrin repeat protein</fullName>
    </recommendedName>
</protein>
<dbReference type="Proteomes" id="UP000681722">
    <property type="component" value="Unassembled WGS sequence"/>
</dbReference>
<dbReference type="InterPro" id="IPR036770">
    <property type="entry name" value="Ankyrin_rpt-contain_sf"/>
</dbReference>
<dbReference type="EMBL" id="CAJOBA010016204">
    <property type="protein sequence ID" value="CAF3890621.1"/>
    <property type="molecule type" value="Genomic_DNA"/>
</dbReference>
<dbReference type="EMBL" id="CAJNOQ010022805">
    <property type="protein sequence ID" value="CAF1506133.1"/>
    <property type="molecule type" value="Genomic_DNA"/>
</dbReference>
<dbReference type="SUPFAM" id="SSF48403">
    <property type="entry name" value="Ankyrin repeat"/>
    <property type="match status" value="1"/>
</dbReference>
<evidence type="ECO:0000313" key="4">
    <source>
        <dbReference type="EMBL" id="CAF3890621.1"/>
    </source>
</evidence>
<sequence length="170" mass="19351">MGANPNRSSNIDSSPIHLAIDTGSVEIVHCLINSGADINKIFTIRERDKGPYWQLNDSFRVRYHDWRILNYVAFECKSKIMKYLIEEHTPVNSSWQTDITIVCAFAKGILMNPFQNLTDIVETLGVLLKAGYNINIQEELVGKYPSHIIREIRTTCMKNIAIAINLVVKD</sequence>
<evidence type="ECO:0000313" key="3">
    <source>
        <dbReference type="EMBL" id="CAF1506133.1"/>
    </source>
</evidence>
<dbReference type="EMBL" id="CAJOBC010088334">
    <property type="protein sequence ID" value="CAF4367369.1"/>
    <property type="molecule type" value="Genomic_DNA"/>
</dbReference>
<dbReference type="Proteomes" id="UP000677228">
    <property type="component" value="Unassembled WGS sequence"/>
</dbReference>
<evidence type="ECO:0000256" key="1">
    <source>
        <dbReference type="PROSITE-ProRule" id="PRU00023"/>
    </source>
</evidence>
<comment type="caution">
    <text evidence="3">The sequence shown here is derived from an EMBL/GenBank/DDBJ whole genome shotgun (WGS) entry which is preliminary data.</text>
</comment>
<dbReference type="PROSITE" id="PS50088">
    <property type="entry name" value="ANK_REPEAT"/>
    <property type="match status" value="1"/>
</dbReference>
<dbReference type="Pfam" id="PF00023">
    <property type="entry name" value="Ank"/>
    <property type="match status" value="1"/>
</dbReference>
<keyword evidence="1" id="KW-0040">ANK repeat</keyword>
<dbReference type="Gene3D" id="1.25.40.20">
    <property type="entry name" value="Ankyrin repeat-containing domain"/>
    <property type="match status" value="1"/>
</dbReference>
<reference evidence="3" key="1">
    <citation type="submission" date="2021-02" db="EMBL/GenBank/DDBJ databases">
        <authorList>
            <person name="Nowell W R."/>
        </authorList>
    </citation>
    <scope>NUCLEOTIDE SEQUENCE</scope>
</reference>
<evidence type="ECO:0000313" key="2">
    <source>
        <dbReference type="EMBL" id="CAF1118517.1"/>
    </source>
</evidence>
<feature type="repeat" description="ANK" evidence="1">
    <location>
        <begin position="11"/>
        <end position="39"/>
    </location>
</feature>
<evidence type="ECO:0000313" key="6">
    <source>
        <dbReference type="Proteomes" id="UP000663829"/>
    </source>
</evidence>
<evidence type="ECO:0000313" key="5">
    <source>
        <dbReference type="EMBL" id="CAF4367369.1"/>
    </source>
</evidence>